<dbReference type="InterPro" id="IPR043130">
    <property type="entry name" value="CDP-OH_PTrfase_TM_dom"/>
</dbReference>
<keyword evidence="6" id="KW-0444">Lipid biosynthesis</keyword>
<keyword evidence="10 14" id="KW-0472">Membrane</keyword>
<dbReference type="Pfam" id="PF01066">
    <property type="entry name" value="CDP-OH_P_transf"/>
    <property type="match status" value="1"/>
</dbReference>
<keyword evidence="8 14" id="KW-1133">Transmembrane helix</keyword>
<evidence type="ECO:0000256" key="3">
    <source>
        <dbReference type="ARBA" id="ARBA00010441"/>
    </source>
</evidence>
<dbReference type="InterPro" id="IPR000462">
    <property type="entry name" value="CDP-OH_P_trans"/>
</dbReference>
<accession>A0A829YP03</accession>
<evidence type="ECO:0000256" key="13">
    <source>
        <dbReference type="ARBA" id="ARBA00048586"/>
    </source>
</evidence>
<dbReference type="GO" id="GO:0016020">
    <property type="term" value="C:membrane"/>
    <property type="evidence" value="ECO:0007669"/>
    <property type="project" value="UniProtKB-SubCell"/>
</dbReference>
<keyword evidence="16" id="KW-1185">Reference proteome</keyword>
<dbReference type="PANTHER" id="PTHR14269:SF11">
    <property type="entry name" value="CDP-DIACYLGLYCEROL--GLYCEROL-3-PHOSPHATE 3-PHOSPHATIDYLTRANSFERASE"/>
    <property type="match status" value="1"/>
</dbReference>
<dbReference type="Gene3D" id="1.20.120.1760">
    <property type="match status" value="1"/>
</dbReference>
<evidence type="ECO:0000256" key="8">
    <source>
        <dbReference type="ARBA" id="ARBA00022989"/>
    </source>
</evidence>
<dbReference type="GO" id="GO:0046474">
    <property type="term" value="P:glycerophospholipid biosynthetic process"/>
    <property type="evidence" value="ECO:0007669"/>
    <property type="project" value="TreeGrafter"/>
</dbReference>
<evidence type="ECO:0000256" key="2">
    <source>
        <dbReference type="ARBA" id="ARBA00005042"/>
    </source>
</evidence>
<reference evidence="16" key="1">
    <citation type="submission" date="2020-01" db="EMBL/GenBank/DDBJ databases">
        <title>'Steroidobacter agaridevorans' sp. nov., agar-degrading bacteria isolated from rhizosphere soils.</title>
        <authorList>
            <person name="Ikenaga M."/>
            <person name="Kataoka M."/>
            <person name="Murouchi A."/>
            <person name="Katsuragi S."/>
            <person name="Sakai M."/>
        </authorList>
    </citation>
    <scope>NUCLEOTIDE SEQUENCE [LARGE SCALE GENOMIC DNA]</scope>
    <source>
        <strain evidence="16">YU21-B</strain>
    </source>
</reference>
<evidence type="ECO:0000256" key="11">
    <source>
        <dbReference type="ARBA" id="ARBA00023209"/>
    </source>
</evidence>
<evidence type="ECO:0000256" key="9">
    <source>
        <dbReference type="ARBA" id="ARBA00023098"/>
    </source>
</evidence>
<dbReference type="EMBL" id="BLJN01000009">
    <property type="protein sequence ID" value="GFE84533.1"/>
    <property type="molecule type" value="Genomic_DNA"/>
</dbReference>
<evidence type="ECO:0000256" key="14">
    <source>
        <dbReference type="SAM" id="Phobius"/>
    </source>
</evidence>
<keyword evidence="7 14" id="KW-0812">Transmembrane</keyword>
<evidence type="ECO:0000313" key="16">
    <source>
        <dbReference type="Proteomes" id="UP000445000"/>
    </source>
</evidence>
<comment type="pathway">
    <text evidence="2">Phospholipid metabolism; phosphatidylglycerol biosynthesis; phosphatidylglycerol from CDP-diacylglycerol: step 1/2.</text>
</comment>
<dbReference type="PIRSF" id="PIRSF000847">
    <property type="entry name" value="Phos_ph_gly_syn"/>
    <property type="match status" value="1"/>
</dbReference>
<feature type="transmembrane region" description="Helical" evidence="14">
    <location>
        <begin position="147"/>
        <end position="170"/>
    </location>
</feature>
<keyword evidence="12" id="KW-1208">Phospholipid metabolism</keyword>
<evidence type="ECO:0000313" key="15">
    <source>
        <dbReference type="EMBL" id="GFE84533.1"/>
    </source>
</evidence>
<evidence type="ECO:0000256" key="5">
    <source>
        <dbReference type="ARBA" id="ARBA00014944"/>
    </source>
</evidence>
<dbReference type="EC" id="2.7.8.5" evidence="4"/>
<evidence type="ECO:0000256" key="12">
    <source>
        <dbReference type="ARBA" id="ARBA00023264"/>
    </source>
</evidence>
<keyword evidence="9" id="KW-0443">Lipid metabolism</keyword>
<evidence type="ECO:0000256" key="1">
    <source>
        <dbReference type="ARBA" id="ARBA00004141"/>
    </source>
</evidence>
<keyword evidence="11" id="KW-0594">Phospholipid biosynthesis</keyword>
<dbReference type="GO" id="GO:0008444">
    <property type="term" value="F:CDP-diacylglycerol-glycerol-3-phosphate 3-phosphatidyltransferase activity"/>
    <property type="evidence" value="ECO:0007669"/>
    <property type="project" value="UniProtKB-EC"/>
</dbReference>
<evidence type="ECO:0000256" key="6">
    <source>
        <dbReference type="ARBA" id="ARBA00022516"/>
    </source>
</evidence>
<protein>
    <recommendedName>
        <fullName evidence="5">CDP-diacylglycerol--glycerol-3-phosphate 3-phosphatidyltransferase</fullName>
        <ecNumber evidence="4">2.7.8.5</ecNumber>
    </recommendedName>
</protein>
<evidence type="ECO:0000256" key="4">
    <source>
        <dbReference type="ARBA" id="ARBA00013170"/>
    </source>
</evidence>
<feature type="transmembrane region" description="Helical" evidence="14">
    <location>
        <begin position="69"/>
        <end position="90"/>
    </location>
</feature>
<dbReference type="InterPro" id="IPR050324">
    <property type="entry name" value="CDP-alcohol_PTase-I"/>
</dbReference>
<proteinExistence type="inferred from homology"/>
<comment type="similarity">
    <text evidence="3">Belongs to the CDP-alcohol phosphatidyltransferase class-I family.</text>
</comment>
<name>A0A829YP03_9GAMM</name>
<dbReference type="AlphaFoldDB" id="A0A829YP03"/>
<gene>
    <name evidence="15" type="ORF">GCM10011487_65330</name>
</gene>
<dbReference type="Proteomes" id="UP000445000">
    <property type="component" value="Unassembled WGS sequence"/>
</dbReference>
<comment type="catalytic activity">
    <reaction evidence="13">
        <text>a CDP-1,2-diacyl-sn-glycerol + sn-glycerol 3-phosphate = a 1,2-diacyl-sn-glycero-3-phospho-(1'-sn-glycero-3'-phosphate) + CMP + H(+)</text>
        <dbReference type="Rhea" id="RHEA:12593"/>
        <dbReference type="ChEBI" id="CHEBI:15378"/>
        <dbReference type="ChEBI" id="CHEBI:57597"/>
        <dbReference type="ChEBI" id="CHEBI:58332"/>
        <dbReference type="ChEBI" id="CHEBI:60110"/>
        <dbReference type="ChEBI" id="CHEBI:60377"/>
        <dbReference type="EC" id="2.7.8.5"/>
    </reaction>
</comment>
<evidence type="ECO:0000256" key="10">
    <source>
        <dbReference type="ARBA" id="ARBA00023136"/>
    </source>
</evidence>
<dbReference type="PANTHER" id="PTHR14269">
    <property type="entry name" value="CDP-DIACYLGLYCEROL--GLYCEROL-3-PHOSPHATE 3-PHOSPHATIDYLTRANSFERASE-RELATED"/>
    <property type="match status" value="1"/>
</dbReference>
<dbReference type="InterPro" id="IPR004570">
    <property type="entry name" value="Phosphatidylglycerol_P_synth"/>
</dbReference>
<organism evidence="15 16">
    <name type="scientific">Steroidobacter agaridevorans</name>
    <dbReference type="NCBI Taxonomy" id="2695856"/>
    <lineage>
        <taxon>Bacteria</taxon>
        <taxon>Pseudomonadati</taxon>
        <taxon>Pseudomonadota</taxon>
        <taxon>Gammaproteobacteria</taxon>
        <taxon>Steroidobacterales</taxon>
        <taxon>Steroidobacteraceae</taxon>
        <taxon>Steroidobacter</taxon>
    </lineage>
</organism>
<comment type="subcellular location">
    <subcellularLocation>
        <location evidence="1">Membrane</location>
        <topology evidence="1">Multi-pass membrane protein</topology>
    </subcellularLocation>
</comment>
<sequence>MRHIPNALCILRMLLVVPIAWLLNAGEYKLTLWVFAFAGFTDGLDGFLAKRCGWMSELGKVLDPLADKILLVSVFIILAVLDIVPAWLAATAVLRDVTITAGAISYNALYGYPHGNPTVISKINTLCQIAYLLLAVAAKAGEWCPEVALMILGALVFVTTVVSGIDYVVVWSRKAVEASRQQRGLTG</sequence>
<feature type="transmembrane region" description="Helical" evidence="14">
    <location>
        <begin position="7"/>
        <end position="24"/>
    </location>
</feature>
<evidence type="ECO:0000256" key="7">
    <source>
        <dbReference type="ARBA" id="ARBA00022692"/>
    </source>
</evidence>
<dbReference type="RefSeq" id="WP_161816127.1">
    <property type="nucleotide sequence ID" value="NZ_BLJN01000009.1"/>
</dbReference>
<comment type="caution">
    <text evidence="15">The sequence shown here is derived from an EMBL/GenBank/DDBJ whole genome shotgun (WGS) entry which is preliminary data.</text>
</comment>